<organism evidence="1 2">
    <name type="scientific">Methanosarcina vacuolata Z-761</name>
    <dbReference type="NCBI Taxonomy" id="1434123"/>
    <lineage>
        <taxon>Archaea</taxon>
        <taxon>Methanobacteriati</taxon>
        <taxon>Methanobacteriota</taxon>
        <taxon>Stenosarchaea group</taxon>
        <taxon>Methanomicrobia</taxon>
        <taxon>Methanosarcinales</taxon>
        <taxon>Methanosarcinaceae</taxon>
        <taxon>Methanosarcina</taxon>
    </lineage>
</organism>
<name>A0A0E3Q1Q4_9EURY</name>
<dbReference type="KEGG" id="mvc:MSVAZ_0119"/>
<dbReference type="RefSeq" id="WP_156150922.1">
    <property type="nucleotide sequence ID" value="NZ_CP009520.1"/>
</dbReference>
<sequence>MNLLSTSILFALAISSRFLRCAIYTKKGSRDRLPGDPETFCDIDIREPVSAQNPEFKLFFTCWKKHM</sequence>
<evidence type="ECO:0000313" key="1">
    <source>
        <dbReference type="EMBL" id="AKB42388.1"/>
    </source>
</evidence>
<dbReference type="Proteomes" id="UP000033096">
    <property type="component" value="Chromosome"/>
</dbReference>
<proteinExistence type="predicted"/>
<gene>
    <name evidence="1" type="ORF">MSVAZ_0119</name>
</gene>
<dbReference type="GeneID" id="43323865"/>
<dbReference type="AlphaFoldDB" id="A0A0E3Q1Q4"/>
<evidence type="ECO:0000313" key="2">
    <source>
        <dbReference type="Proteomes" id="UP000033096"/>
    </source>
</evidence>
<dbReference type="EMBL" id="CP009520">
    <property type="protein sequence ID" value="AKB42388.1"/>
    <property type="molecule type" value="Genomic_DNA"/>
</dbReference>
<reference evidence="1 2" key="1">
    <citation type="submission" date="2014-07" db="EMBL/GenBank/DDBJ databases">
        <title>Methanogenic archaea and the global carbon cycle.</title>
        <authorList>
            <person name="Henriksen J.R."/>
            <person name="Luke J."/>
            <person name="Reinhart S."/>
            <person name="Benedict M.N."/>
            <person name="Youngblut N.D."/>
            <person name="Metcalf M.E."/>
            <person name="Whitaker R.J."/>
            <person name="Metcalf W.W."/>
        </authorList>
    </citation>
    <scope>NUCLEOTIDE SEQUENCE [LARGE SCALE GENOMIC DNA]</scope>
    <source>
        <strain evidence="1 2">Z-761</strain>
    </source>
</reference>
<dbReference type="HOGENOM" id="CLU_2802219_0_0_2"/>
<keyword evidence="2" id="KW-1185">Reference proteome</keyword>
<accession>A0A0E3Q1Q4</accession>
<protein>
    <submittedName>
        <fullName evidence="1">Uncharacterized protein</fullName>
    </submittedName>
</protein>